<keyword evidence="2 6" id="KW-0547">Nucleotide-binding</keyword>
<dbReference type="GO" id="GO:0005694">
    <property type="term" value="C:chromosome"/>
    <property type="evidence" value="ECO:0007669"/>
    <property type="project" value="InterPro"/>
</dbReference>
<dbReference type="GO" id="GO:0005737">
    <property type="term" value="C:cytoplasm"/>
    <property type="evidence" value="ECO:0007669"/>
    <property type="project" value="UniProtKB-SubCell"/>
</dbReference>
<dbReference type="InterPro" id="IPR027417">
    <property type="entry name" value="P-loop_NTPase"/>
</dbReference>
<organism evidence="8 9">
    <name type="scientific">Dialister micraerophilus UPII 345-E</name>
    <dbReference type="NCBI Taxonomy" id="910314"/>
    <lineage>
        <taxon>Bacteria</taxon>
        <taxon>Bacillati</taxon>
        <taxon>Bacillota</taxon>
        <taxon>Negativicutes</taxon>
        <taxon>Veillonellales</taxon>
        <taxon>Veillonellaceae</taxon>
        <taxon>Dialister</taxon>
    </lineage>
</organism>
<dbReference type="GO" id="GO:0007059">
    <property type="term" value="P:chromosome segregation"/>
    <property type="evidence" value="ECO:0007669"/>
    <property type="project" value="UniProtKB-UniRule"/>
</dbReference>
<comment type="function">
    <text evidence="6">Required for chromosome condensation and partitioning.</text>
</comment>
<comment type="subcellular location">
    <subcellularLocation>
        <location evidence="6">Cytoplasm</location>
    </subcellularLocation>
</comment>
<dbReference type="Pfam" id="PF06470">
    <property type="entry name" value="SMC_hinge"/>
    <property type="match status" value="1"/>
</dbReference>
<dbReference type="GO" id="GO:0016887">
    <property type="term" value="F:ATP hydrolysis activity"/>
    <property type="evidence" value="ECO:0007669"/>
    <property type="project" value="InterPro"/>
</dbReference>
<dbReference type="AlphaFoldDB" id="E4L804"/>
<feature type="domain" description="SMC hinge" evidence="7">
    <location>
        <begin position="522"/>
        <end position="640"/>
    </location>
</feature>
<evidence type="ECO:0000313" key="8">
    <source>
        <dbReference type="EMBL" id="EFR43090.1"/>
    </source>
</evidence>
<dbReference type="OrthoDB" id="9808768at2"/>
<dbReference type="InterPro" id="IPR003395">
    <property type="entry name" value="RecF/RecN/SMC_N"/>
</dbReference>
<protein>
    <recommendedName>
        <fullName evidence="6">Chromosome partition protein Smc</fullName>
    </recommendedName>
</protein>
<sequence>MKLLRLTMQGFKSFADKTTIEFSDGMTVIVGPNGCGKSNISDAVRWVLGEQNVRNLRGQKSEDIIFSGSETRNTKQVAEVTMVLDNEDGKLPLQTAEVTISRRVFRSGESEFYINKRSCRLKDIHELLANSGLGKGTLAIIGQNRVDQVLTAQPEERRLIFEEVAGISLFRMRKNEGLRKLEKTDENMNRVKDMTALLDEQLVHLKEAAEKTKIYRKYEEEQKAINITEHLLKLASVNRMISKYETEIRNLTDENVKYETEISKFTTEKVKFEIKNEESKKELREANEKVAKCLQELEKIRSDYRIRESLLQQVKDKLQKLKEDEEDQNLAENETKEELSAVIEDLKKCISEKEEKEKELLQAEEEKSKISSVLQHEKEEYYKALDVDKKQLAERERLKQEFSHIKQEKIRLVEEKNKKTDDLELIKNQRNETERKLKYITESIEKLQKEISVKKKNSEETGKNLRKIQNEQFIILREFNDTRTTYEKIKDKREYLSSSDRENANFTSATRSVLSNISMFGNGIFGTVGQLLKVPDEYADAAEVILGGKVSNIVVDTSKTAQNIIEWLKRKKLGRTTFYPLASIRRKHRSEIEKEILEIEGVRGFAKSIFKYDKKYSELFEYLLNGTVITENLTIARKLSDKYNHTLRIATLDGQIIHAGGSLTGGSLKKSENTFFGRKKEIEKLLKEEKNFEEKLKNLKQKRLNIDFECSNLSDKVTELQENCKKLEIDYASLISKKEGLVNSFNVYKSNEEKNNIELQKVSDDLKSIEEKIKVFSEKDISANSLKNTADDGKLKYWTEKEEKVKSSISLIQVDLAKLQEAIHFNQKMKTERENYSILQKNERTELNQEIAETVEKEKNISKELVQMEELFKTNQKNYEDSKIIQNNLQEKYDIFEQEQKTNDVEWRKIQEESAKLQSKITERKIRLENFKEQELQVVEFFKENNLTVENAEKLRVEGNMQSISGKKIEIERKISELGSVNPNGVEEYEMQLRRREFYETQIHDLVKAKEGLQTVIEDIDKKMEKEFKDAFSLINKEFNRIMNLMFDGGKARLELTDEKSPLDGGVEIYLQLPGKKRQSLTLMSGGERALTVIALLISFMAYKPAPFCFVDEIDASLDDANVARYSSMIADYKKKTQFIVISHRKKTMEYADTLQGVTMGEKGVSSLITVHMKDYIKENNNELF</sequence>
<keyword evidence="4 6" id="KW-0175">Coiled coil</keyword>
<evidence type="ECO:0000256" key="6">
    <source>
        <dbReference type="HAMAP-Rule" id="MF_01894"/>
    </source>
</evidence>
<dbReference type="GO" id="GO:0003677">
    <property type="term" value="F:DNA binding"/>
    <property type="evidence" value="ECO:0007669"/>
    <property type="project" value="UniProtKB-UniRule"/>
</dbReference>
<feature type="binding site" evidence="6">
    <location>
        <begin position="32"/>
        <end position="39"/>
    </location>
    <ligand>
        <name>ATP</name>
        <dbReference type="ChEBI" id="CHEBI:30616"/>
    </ligand>
</feature>
<dbReference type="SUPFAM" id="SSF52540">
    <property type="entry name" value="P-loop containing nucleoside triphosphate hydrolases"/>
    <property type="match status" value="2"/>
</dbReference>
<dbReference type="GO" id="GO:0006260">
    <property type="term" value="P:DNA replication"/>
    <property type="evidence" value="ECO:0007669"/>
    <property type="project" value="UniProtKB-UniRule"/>
</dbReference>
<gene>
    <name evidence="6 8" type="primary">smc</name>
    <name evidence="8" type="ORF">HMPREF9220_0850</name>
</gene>
<dbReference type="GO" id="GO:0005524">
    <property type="term" value="F:ATP binding"/>
    <property type="evidence" value="ECO:0007669"/>
    <property type="project" value="UniProtKB-UniRule"/>
</dbReference>
<dbReference type="Proteomes" id="UP000004594">
    <property type="component" value="Unassembled WGS sequence"/>
</dbReference>
<evidence type="ECO:0000259" key="7">
    <source>
        <dbReference type="SMART" id="SM00968"/>
    </source>
</evidence>
<evidence type="ECO:0000256" key="1">
    <source>
        <dbReference type="ARBA" id="ARBA00022490"/>
    </source>
</evidence>
<feature type="coiled-coil region" evidence="6">
    <location>
        <begin position="234"/>
        <end position="464"/>
    </location>
</feature>
<dbReference type="InterPro" id="IPR010935">
    <property type="entry name" value="SMC_hinge"/>
</dbReference>
<reference evidence="8 9" key="1">
    <citation type="submission" date="2010-11" db="EMBL/GenBank/DDBJ databases">
        <authorList>
            <person name="Durkin A.S."/>
            <person name="Madupu R."/>
            <person name="Torralba M."/>
            <person name="Gillis M."/>
            <person name="Methe B."/>
            <person name="Sutton G."/>
            <person name="Nelson K.E."/>
        </authorList>
    </citation>
    <scope>NUCLEOTIDE SEQUENCE [LARGE SCALE GENOMIC DNA]</scope>
    <source>
        <strain evidence="8 9">UPII 345-E</strain>
    </source>
</reference>
<dbReference type="Gene3D" id="3.40.50.300">
    <property type="entry name" value="P-loop containing nucleotide triphosphate hydrolases"/>
    <property type="match status" value="2"/>
</dbReference>
<dbReference type="NCBIfam" id="TIGR02168">
    <property type="entry name" value="SMC_prok_B"/>
    <property type="match status" value="1"/>
</dbReference>
<accession>E4L804</accession>
<comment type="domain">
    <text evidence="6">Contains large globular domains required for ATP hydrolysis at each terminus and a third globular domain forming a flexible hinge near the middle of the molecule. These domains are separated by coiled-coil structures.</text>
</comment>
<dbReference type="PANTHER" id="PTHR43977">
    <property type="entry name" value="STRUCTURAL MAINTENANCE OF CHROMOSOMES PROTEIN 3"/>
    <property type="match status" value="1"/>
</dbReference>
<dbReference type="EMBL" id="AENT01000010">
    <property type="protein sequence ID" value="EFR43090.1"/>
    <property type="molecule type" value="Genomic_DNA"/>
</dbReference>
<dbReference type="SUPFAM" id="SSF75553">
    <property type="entry name" value="Smc hinge domain"/>
    <property type="match status" value="1"/>
</dbReference>
<dbReference type="PIRSF" id="PIRSF005719">
    <property type="entry name" value="SMC"/>
    <property type="match status" value="1"/>
</dbReference>
<dbReference type="InterPro" id="IPR011890">
    <property type="entry name" value="SMC_prok"/>
</dbReference>
<evidence type="ECO:0000256" key="3">
    <source>
        <dbReference type="ARBA" id="ARBA00022840"/>
    </source>
</evidence>
<dbReference type="Gene3D" id="3.30.70.1620">
    <property type="match status" value="1"/>
</dbReference>
<evidence type="ECO:0000313" key="9">
    <source>
        <dbReference type="Proteomes" id="UP000004594"/>
    </source>
</evidence>
<dbReference type="RefSeq" id="WP_007554155.1">
    <property type="nucleotide sequence ID" value="NZ_AENT01000010.1"/>
</dbReference>
<dbReference type="GO" id="GO:0007062">
    <property type="term" value="P:sister chromatid cohesion"/>
    <property type="evidence" value="ECO:0007669"/>
    <property type="project" value="InterPro"/>
</dbReference>
<keyword evidence="3 6" id="KW-0067">ATP-binding</keyword>
<dbReference type="SMART" id="SM00968">
    <property type="entry name" value="SMC_hinge"/>
    <property type="match status" value="1"/>
</dbReference>
<feature type="coiled-coil region" evidence="6">
    <location>
        <begin position="682"/>
        <end position="779"/>
    </location>
</feature>
<proteinExistence type="inferred from homology"/>
<dbReference type="Pfam" id="PF02463">
    <property type="entry name" value="SMC_N"/>
    <property type="match status" value="1"/>
</dbReference>
<comment type="similarity">
    <text evidence="6">Belongs to the SMC family.</text>
</comment>
<dbReference type="Gene3D" id="1.20.1060.20">
    <property type="match status" value="1"/>
</dbReference>
<dbReference type="GO" id="GO:0030261">
    <property type="term" value="P:chromosome condensation"/>
    <property type="evidence" value="ECO:0007669"/>
    <property type="project" value="InterPro"/>
</dbReference>
<name>E4L804_9FIRM</name>
<dbReference type="InterPro" id="IPR024704">
    <property type="entry name" value="SMC"/>
</dbReference>
<dbReference type="InterPro" id="IPR036277">
    <property type="entry name" value="SMC_hinge_sf"/>
</dbReference>
<dbReference type="eggNOG" id="COG1196">
    <property type="taxonomic scope" value="Bacteria"/>
</dbReference>
<evidence type="ECO:0000256" key="2">
    <source>
        <dbReference type="ARBA" id="ARBA00022741"/>
    </source>
</evidence>
<keyword evidence="5 6" id="KW-0238">DNA-binding</keyword>
<comment type="caution">
    <text evidence="8">The sequence shown here is derived from an EMBL/GenBank/DDBJ whole genome shotgun (WGS) entry which is preliminary data.</text>
</comment>
<evidence type="ECO:0000256" key="4">
    <source>
        <dbReference type="ARBA" id="ARBA00023054"/>
    </source>
</evidence>
<dbReference type="HAMAP" id="MF_01894">
    <property type="entry name" value="Smc_prok"/>
    <property type="match status" value="1"/>
</dbReference>
<keyword evidence="1 6" id="KW-0963">Cytoplasm</keyword>
<evidence type="ECO:0000256" key="5">
    <source>
        <dbReference type="ARBA" id="ARBA00023125"/>
    </source>
</evidence>
<comment type="subunit">
    <text evidence="6">Homodimer.</text>
</comment>